<evidence type="ECO:0000313" key="2">
    <source>
        <dbReference type="EMBL" id="GMS93130.1"/>
    </source>
</evidence>
<proteinExistence type="predicted"/>
<accession>A0AAV5TD75</accession>
<evidence type="ECO:0000313" key="3">
    <source>
        <dbReference type="Proteomes" id="UP001432027"/>
    </source>
</evidence>
<feature type="chain" id="PRO_5043921544" evidence="1">
    <location>
        <begin position="18"/>
        <end position="206"/>
    </location>
</feature>
<keyword evidence="1" id="KW-0732">Signal</keyword>
<sequence>MLLIVGLALMLVVCGEGTEMQRQCLCTESEACVAKVPDAIETCADSCKQHVTKLGASYPEAYKCVNAHRSKFEAALECGHQHFKDACTNSTTPKMVPRIYPETMQLAVVHEVTSLLKKSGILSQATKLLMAGRKAAGCMIACGKKTDCWKLQCSLDFPSNNEVVAVSKACAIKAGYTTPVAKEICNCLADVGIDQLKPLCSKITIE</sequence>
<dbReference type="PANTHER" id="PTHR34401">
    <property type="entry name" value="PROTEIN CBG12388-RELATED"/>
    <property type="match status" value="1"/>
</dbReference>
<dbReference type="Proteomes" id="UP001432027">
    <property type="component" value="Unassembled WGS sequence"/>
</dbReference>
<gene>
    <name evidence="2" type="ORF">PENTCL1PPCAC_15305</name>
</gene>
<organism evidence="2 3">
    <name type="scientific">Pristionchus entomophagus</name>
    <dbReference type="NCBI Taxonomy" id="358040"/>
    <lineage>
        <taxon>Eukaryota</taxon>
        <taxon>Metazoa</taxon>
        <taxon>Ecdysozoa</taxon>
        <taxon>Nematoda</taxon>
        <taxon>Chromadorea</taxon>
        <taxon>Rhabditida</taxon>
        <taxon>Rhabditina</taxon>
        <taxon>Diplogasteromorpha</taxon>
        <taxon>Diplogasteroidea</taxon>
        <taxon>Neodiplogasteridae</taxon>
        <taxon>Pristionchus</taxon>
    </lineage>
</organism>
<keyword evidence="3" id="KW-1185">Reference proteome</keyword>
<protein>
    <submittedName>
        <fullName evidence="2">Uncharacterized protein</fullName>
    </submittedName>
</protein>
<dbReference type="PANTHER" id="PTHR34401:SF3">
    <property type="entry name" value="DB DOMAIN-CONTAINING PROTEIN"/>
    <property type="match status" value="1"/>
</dbReference>
<feature type="signal peptide" evidence="1">
    <location>
        <begin position="1"/>
        <end position="17"/>
    </location>
</feature>
<comment type="caution">
    <text evidence="2">The sequence shown here is derived from an EMBL/GenBank/DDBJ whole genome shotgun (WGS) entry which is preliminary data.</text>
</comment>
<dbReference type="EMBL" id="BTSX01000004">
    <property type="protein sequence ID" value="GMS93130.1"/>
    <property type="molecule type" value="Genomic_DNA"/>
</dbReference>
<evidence type="ECO:0000256" key="1">
    <source>
        <dbReference type="SAM" id="SignalP"/>
    </source>
</evidence>
<dbReference type="AlphaFoldDB" id="A0AAV5TD75"/>
<reference evidence="2" key="1">
    <citation type="submission" date="2023-10" db="EMBL/GenBank/DDBJ databases">
        <title>Genome assembly of Pristionchus species.</title>
        <authorList>
            <person name="Yoshida K."/>
            <person name="Sommer R.J."/>
        </authorList>
    </citation>
    <scope>NUCLEOTIDE SEQUENCE</scope>
    <source>
        <strain evidence="2">RS0144</strain>
    </source>
</reference>
<name>A0AAV5TD75_9BILA</name>